<organism evidence="2 3">
    <name type="scientific">Apibacter mensalis</name>
    <dbReference type="NCBI Taxonomy" id="1586267"/>
    <lineage>
        <taxon>Bacteria</taxon>
        <taxon>Pseudomonadati</taxon>
        <taxon>Bacteroidota</taxon>
        <taxon>Flavobacteriia</taxon>
        <taxon>Flavobacteriales</taxon>
        <taxon>Weeksellaceae</taxon>
        <taxon>Apibacter</taxon>
    </lineage>
</organism>
<dbReference type="STRING" id="1586267.GCA_001418685_00368"/>
<keyword evidence="1" id="KW-0812">Transmembrane</keyword>
<reference evidence="2 3" key="1">
    <citation type="submission" date="2016-01" db="EMBL/GenBank/DDBJ databases">
        <authorList>
            <person name="McClelland M."/>
            <person name="Jain A."/>
            <person name="Saraogi P."/>
            <person name="Mendelson R."/>
            <person name="Westerman R."/>
            <person name="SanMiguel P."/>
            <person name="Csonka L."/>
        </authorList>
    </citation>
    <scope>NUCLEOTIDE SEQUENCE [LARGE SCALE GENOMIC DNA]</scope>
    <source>
        <strain evidence="2 3">R-53146</strain>
    </source>
</reference>
<dbReference type="RefSeq" id="WP_055424774.1">
    <property type="nucleotide sequence ID" value="NZ_FCOR01000002.1"/>
</dbReference>
<accession>A0A0X3AMT7</accession>
<dbReference type="OrthoDB" id="709028at2"/>
<sequence length="229" mass="27168">MKNELDIDSLKKSWQKQTETNQYSQAELLLMLNKKSRNNVKYIVIISIIEFIILMTSLLFTAADMNLIMPNLGGEALKVYIRNYHISRLLIYFNLITSIGFIFYFYRCYKKINLLYSTKDLINNILRFRKSVNWFIIINIFLGLLILILTGFYEFMYGKRLGRGFNSTDILDIDQIQLNFSYPENIFVFIIICIILFLIIIAYYLLIYGILLKKLKKNLKEIQKLEKVN</sequence>
<keyword evidence="1" id="KW-1133">Transmembrane helix</keyword>
<feature type="transmembrane region" description="Helical" evidence="1">
    <location>
        <begin position="186"/>
        <end position="211"/>
    </location>
</feature>
<keyword evidence="1" id="KW-0472">Membrane</keyword>
<dbReference type="AlphaFoldDB" id="A0A0X3AMT7"/>
<keyword evidence="3" id="KW-1185">Reference proteome</keyword>
<dbReference type="EMBL" id="FCOR01000002">
    <property type="protein sequence ID" value="CVK15543.1"/>
    <property type="molecule type" value="Genomic_DNA"/>
</dbReference>
<dbReference type="Proteomes" id="UP000182761">
    <property type="component" value="Unassembled WGS sequence"/>
</dbReference>
<feature type="transmembrane region" description="Helical" evidence="1">
    <location>
        <begin position="42"/>
        <end position="69"/>
    </location>
</feature>
<feature type="transmembrane region" description="Helical" evidence="1">
    <location>
        <begin position="132"/>
        <end position="153"/>
    </location>
</feature>
<evidence type="ECO:0000313" key="3">
    <source>
        <dbReference type="Proteomes" id="UP000182761"/>
    </source>
</evidence>
<evidence type="ECO:0000313" key="2">
    <source>
        <dbReference type="EMBL" id="CVK15543.1"/>
    </source>
</evidence>
<gene>
    <name evidence="2" type="ORF">Ga0061079_10289</name>
</gene>
<proteinExistence type="predicted"/>
<evidence type="ECO:0000256" key="1">
    <source>
        <dbReference type="SAM" id="Phobius"/>
    </source>
</evidence>
<feature type="transmembrane region" description="Helical" evidence="1">
    <location>
        <begin position="89"/>
        <end position="106"/>
    </location>
</feature>
<protein>
    <submittedName>
        <fullName evidence="2">Uncharacterized protein</fullName>
    </submittedName>
</protein>
<name>A0A0X3AMT7_9FLAO</name>